<evidence type="ECO:0000313" key="3">
    <source>
        <dbReference type="Proteomes" id="UP000007800"/>
    </source>
</evidence>
<reference evidence="2 3" key="1">
    <citation type="submission" date="2008-07" db="EMBL/GenBank/DDBJ databases">
        <authorList>
            <person name="El-Sayed N."/>
            <person name="Caler E."/>
            <person name="Inman J."/>
            <person name="Amedeo P."/>
            <person name="Hass B."/>
            <person name="Wortman J."/>
        </authorList>
    </citation>
    <scope>NUCLEOTIDE SEQUENCE [LARGE SCALE GENOMIC DNA]</scope>
    <source>
        <strain evidence="3">ATCC 50983 / TXsc</strain>
    </source>
</reference>
<organism evidence="3">
    <name type="scientific">Perkinsus marinus (strain ATCC 50983 / TXsc)</name>
    <dbReference type="NCBI Taxonomy" id="423536"/>
    <lineage>
        <taxon>Eukaryota</taxon>
        <taxon>Sar</taxon>
        <taxon>Alveolata</taxon>
        <taxon>Perkinsozoa</taxon>
        <taxon>Perkinsea</taxon>
        <taxon>Perkinsida</taxon>
        <taxon>Perkinsidae</taxon>
        <taxon>Perkinsus</taxon>
    </lineage>
</organism>
<evidence type="ECO:0000256" key="1">
    <source>
        <dbReference type="SAM" id="MobiDB-lite"/>
    </source>
</evidence>
<accession>C5LZA4</accession>
<dbReference type="InParanoid" id="C5LZA4"/>
<dbReference type="AlphaFoldDB" id="C5LZA4"/>
<feature type="compositionally biased region" description="Low complexity" evidence="1">
    <location>
        <begin position="141"/>
        <end position="159"/>
    </location>
</feature>
<dbReference type="EMBL" id="GG686856">
    <property type="protein sequence ID" value="EEQ97898.1"/>
    <property type="molecule type" value="Genomic_DNA"/>
</dbReference>
<feature type="compositionally biased region" description="Basic and acidic residues" evidence="1">
    <location>
        <begin position="262"/>
        <end position="274"/>
    </location>
</feature>
<dbReference type="GeneID" id="9037712"/>
<protein>
    <submittedName>
        <fullName evidence="2">Uncharacterized protein</fullName>
    </submittedName>
</protein>
<keyword evidence="3" id="KW-1185">Reference proteome</keyword>
<sequence length="600" mass="65129">MGCASSKECGDTMMKRVTTEGGCRDNSRPSASSSVYQSLSEDELIHNGIACVQEASVTKDKLRRQQLLRKAKAMLMEALQRQRQGNPGHAPREDDAVTVHLAAVLLSLGENPDDVRKILGMSTPRKTPLKSMGGSSGALMTSPECSCPTPATTATASPSGERRVVSVQLLEDEGCQLESERREVVHTQNVGPLPSMPIRVVENEVSYEPKESPQSSPPLPNCAPEVLLKYHSLMQACPSPAAFSPVPSRRGSESDSLQIWVDQRRGTGSRRDGSIDETPCGWYGEYDDDDSGIGQDDSVSAIEFDPDNDEPLSDEKCDELLSEIVSQAGSSIGHSPASSVGSDWQSADFDPLLDDNRDKSLSVFLHCGITGELMSKFDIPLRGENSIDRLYSDLEDSLLQNCGVGLADTHWVRENQKIRCDKRMLVSALSATGQCQLRLCTVPKTPPAEMDVYTGNPQGAGIRLKSLIPHSVSPERLVTLMSTPLRRRLDYSVVLVSQMDSGNSCWLSGKALSIDYKGGVIQFTLTVAQVKSLLRRTQDGLFDIYLVVDGSLRSENRRTVVIIENSGVVPEGGVDDGVDMESSSCDSSDVASWAEFDPIL</sequence>
<dbReference type="Proteomes" id="UP000007800">
    <property type="component" value="Unassembled WGS sequence"/>
</dbReference>
<dbReference type="RefSeq" id="XP_002765181.1">
    <property type="nucleotide sequence ID" value="XM_002765135.1"/>
</dbReference>
<evidence type="ECO:0000313" key="2">
    <source>
        <dbReference type="EMBL" id="EEQ97898.1"/>
    </source>
</evidence>
<dbReference type="OMA" id="DWQSADF"/>
<gene>
    <name evidence="2" type="ORF">Pmar_PMAR025521</name>
</gene>
<feature type="region of interest" description="Disordered" evidence="1">
    <location>
        <begin position="126"/>
        <end position="160"/>
    </location>
</feature>
<feature type="region of interest" description="Disordered" evidence="1">
    <location>
        <begin position="242"/>
        <end position="281"/>
    </location>
</feature>
<proteinExistence type="predicted"/>
<dbReference type="OrthoDB" id="427066at2759"/>
<name>C5LZA4_PERM5</name>